<accession>A0A914YLI5</accession>
<evidence type="ECO:0000256" key="2">
    <source>
        <dbReference type="SAM" id="Phobius"/>
    </source>
</evidence>
<proteinExistence type="predicted"/>
<reference evidence="5" key="1">
    <citation type="submission" date="2022-11" db="UniProtKB">
        <authorList>
            <consortium name="WormBaseParasite"/>
        </authorList>
    </citation>
    <scope>IDENTIFICATION</scope>
</reference>
<sequence length="163" mass="18402">MKYYVWIPLLFTLDMALFLAYSSEPWQWYYNGLIPLDVYQTGITVINYVFMAICFVAALCSIGQWCYYYCQYSTRPDGQVYKLLQCLSCGQNMHKPKPLTRPVLPTDSSIRATRASVALENGESEQPSTSEIKKSAGGFFQNDVSPMPVTPEKQSSSTVTTTI</sequence>
<feature type="transmembrane region" description="Helical" evidence="2">
    <location>
        <begin position="46"/>
        <end position="70"/>
    </location>
</feature>
<feature type="compositionally biased region" description="Polar residues" evidence="1">
    <location>
        <begin position="152"/>
        <end position="163"/>
    </location>
</feature>
<feature type="region of interest" description="Disordered" evidence="1">
    <location>
        <begin position="117"/>
        <end position="163"/>
    </location>
</feature>
<evidence type="ECO:0000256" key="3">
    <source>
        <dbReference type="SAM" id="SignalP"/>
    </source>
</evidence>
<dbReference type="Proteomes" id="UP000887577">
    <property type="component" value="Unplaced"/>
</dbReference>
<name>A0A914YLI5_9BILA</name>
<dbReference type="WBParaSite" id="PSU_v2.g19766.t1">
    <property type="protein sequence ID" value="PSU_v2.g19766.t1"/>
    <property type="gene ID" value="PSU_v2.g19766"/>
</dbReference>
<keyword evidence="4" id="KW-1185">Reference proteome</keyword>
<evidence type="ECO:0000256" key="1">
    <source>
        <dbReference type="SAM" id="MobiDB-lite"/>
    </source>
</evidence>
<feature type="chain" id="PRO_5037300070" evidence="3">
    <location>
        <begin position="23"/>
        <end position="163"/>
    </location>
</feature>
<dbReference type="AlphaFoldDB" id="A0A914YLI5"/>
<keyword evidence="2" id="KW-0472">Membrane</keyword>
<evidence type="ECO:0000313" key="4">
    <source>
        <dbReference type="Proteomes" id="UP000887577"/>
    </source>
</evidence>
<protein>
    <submittedName>
        <fullName evidence="5">Uncharacterized protein</fullName>
    </submittedName>
</protein>
<keyword evidence="2" id="KW-0812">Transmembrane</keyword>
<organism evidence="4 5">
    <name type="scientific">Panagrolaimus superbus</name>
    <dbReference type="NCBI Taxonomy" id="310955"/>
    <lineage>
        <taxon>Eukaryota</taxon>
        <taxon>Metazoa</taxon>
        <taxon>Ecdysozoa</taxon>
        <taxon>Nematoda</taxon>
        <taxon>Chromadorea</taxon>
        <taxon>Rhabditida</taxon>
        <taxon>Tylenchina</taxon>
        <taxon>Panagrolaimomorpha</taxon>
        <taxon>Panagrolaimoidea</taxon>
        <taxon>Panagrolaimidae</taxon>
        <taxon>Panagrolaimus</taxon>
    </lineage>
</organism>
<keyword evidence="3" id="KW-0732">Signal</keyword>
<keyword evidence="2" id="KW-1133">Transmembrane helix</keyword>
<evidence type="ECO:0000313" key="5">
    <source>
        <dbReference type="WBParaSite" id="PSU_v2.g19766.t1"/>
    </source>
</evidence>
<feature type="signal peptide" evidence="3">
    <location>
        <begin position="1"/>
        <end position="22"/>
    </location>
</feature>